<sequence length="380" mass="40856">MHDDPNFPTGLSIGPSQRAVLGGLHLDEGGDGDDDAAQDVERFGIAGRTWEAAYLALSYLRLSASSSSPRSPTSPVLDPPCPVISTNAPPPASSAQGERHPARKRTILELGAGTGFLSLALAPHLCPSSLYRLVVTDLPNVCPLLEENLAAASRRWIARDPHGPTMPAEVCVRPLPWGDDDALRALQDEGIEPDLVLASDLIYFEFLYAPLLRTLLGLTEPRGGHADKGRGSPQVVFSYKVRSLVREQPFWEALGRWFDFEAVQIGTRTPKEKEPPRPDGAPPSPTEPGSTTTSTAPPPPPPAPSPLTWARLGSAFPSSTHPTTTDELFIFVCTRWPSTFGFDARSVSDEQLLQGRGGARGEGAGAGRFEEMMLAGLEWD</sequence>
<organism evidence="2 3">
    <name type="scientific">Rhodotorula diobovata</name>
    <dbReference type="NCBI Taxonomy" id="5288"/>
    <lineage>
        <taxon>Eukaryota</taxon>
        <taxon>Fungi</taxon>
        <taxon>Dikarya</taxon>
        <taxon>Basidiomycota</taxon>
        <taxon>Pucciniomycotina</taxon>
        <taxon>Microbotryomycetes</taxon>
        <taxon>Sporidiobolales</taxon>
        <taxon>Sporidiobolaceae</taxon>
        <taxon>Rhodotorula</taxon>
    </lineage>
</organism>
<dbReference type="InterPro" id="IPR019410">
    <property type="entry name" value="Methyltransf_16"/>
</dbReference>
<keyword evidence="2" id="KW-0808">Transferase</keyword>
<evidence type="ECO:0000313" key="3">
    <source>
        <dbReference type="Proteomes" id="UP000311382"/>
    </source>
</evidence>
<dbReference type="OrthoDB" id="413520at2759"/>
<dbReference type="AlphaFoldDB" id="A0A5C5FS48"/>
<name>A0A5C5FS48_9BASI</name>
<reference evidence="2 3" key="1">
    <citation type="submission" date="2019-03" db="EMBL/GenBank/DDBJ databases">
        <title>Rhodosporidium diobovatum UCD-FST 08-225 genome sequencing, assembly, and annotation.</title>
        <authorList>
            <person name="Fakankun I.U."/>
            <person name="Fristensky B."/>
            <person name="Levin D.B."/>
        </authorList>
    </citation>
    <scope>NUCLEOTIDE SEQUENCE [LARGE SCALE GENOMIC DNA]</scope>
    <source>
        <strain evidence="2 3">UCD-FST 08-225</strain>
    </source>
</reference>
<dbReference type="PANTHER" id="PTHR14614">
    <property type="entry name" value="HEPATOCELLULAR CARCINOMA-ASSOCIATED ANTIGEN"/>
    <property type="match status" value="1"/>
</dbReference>
<dbReference type="SUPFAM" id="SSF53335">
    <property type="entry name" value="S-adenosyl-L-methionine-dependent methyltransferases"/>
    <property type="match status" value="1"/>
</dbReference>
<protein>
    <submittedName>
        <fullName evidence="2">Putative methyltransferase-domain-containing protein</fullName>
    </submittedName>
</protein>
<dbReference type="GO" id="GO:0005829">
    <property type="term" value="C:cytosol"/>
    <property type="evidence" value="ECO:0007669"/>
    <property type="project" value="TreeGrafter"/>
</dbReference>
<dbReference type="STRING" id="5288.A0A5C5FS48"/>
<dbReference type="Proteomes" id="UP000311382">
    <property type="component" value="Unassembled WGS sequence"/>
</dbReference>
<proteinExistence type="predicted"/>
<dbReference type="EMBL" id="SOZI01000089">
    <property type="protein sequence ID" value="TNY19650.1"/>
    <property type="molecule type" value="Genomic_DNA"/>
</dbReference>
<dbReference type="GO" id="GO:0032991">
    <property type="term" value="C:protein-containing complex"/>
    <property type="evidence" value="ECO:0007669"/>
    <property type="project" value="TreeGrafter"/>
</dbReference>
<feature type="compositionally biased region" description="Pro residues" evidence="1">
    <location>
        <begin position="296"/>
        <end position="305"/>
    </location>
</feature>
<feature type="region of interest" description="Disordered" evidence="1">
    <location>
        <begin position="65"/>
        <end position="102"/>
    </location>
</feature>
<dbReference type="InterPro" id="IPR029063">
    <property type="entry name" value="SAM-dependent_MTases_sf"/>
</dbReference>
<evidence type="ECO:0000313" key="2">
    <source>
        <dbReference type="EMBL" id="TNY19650.1"/>
    </source>
</evidence>
<dbReference type="PANTHER" id="PTHR14614:SF161">
    <property type="match status" value="1"/>
</dbReference>
<keyword evidence="3" id="KW-1185">Reference proteome</keyword>
<keyword evidence="2" id="KW-0489">Methyltransferase</keyword>
<comment type="caution">
    <text evidence="2">The sequence shown here is derived from an EMBL/GenBank/DDBJ whole genome shotgun (WGS) entry which is preliminary data.</text>
</comment>
<feature type="region of interest" description="Disordered" evidence="1">
    <location>
        <begin position="267"/>
        <end position="321"/>
    </location>
</feature>
<dbReference type="Pfam" id="PF10294">
    <property type="entry name" value="Methyltransf_16"/>
    <property type="match status" value="1"/>
</dbReference>
<evidence type="ECO:0000256" key="1">
    <source>
        <dbReference type="SAM" id="MobiDB-lite"/>
    </source>
</evidence>
<dbReference type="Gene3D" id="3.40.50.150">
    <property type="entry name" value="Vaccinia Virus protein VP39"/>
    <property type="match status" value="1"/>
</dbReference>
<gene>
    <name evidence="2" type="ORF">DMC30DRAFT_293774</name>
</gene>
<dbReference type="GO" id="GO:0008757">
    <property type="term" value="F:S-adenosylmethionine-dependent methyltransferase activity"/>
    <property type="evidence" value="ECO:0007669"/>
    <property type="project" value="UniProtKB-ARBA"/>
</dbReference>
<accession>A0A5C5FS48</accession>
<feature type="compositionally biased region" description="Pro residues" evidence="1">
    <location>
        <begin position="77"/>
        <end position="92"/>
    </location>
</feature>
<dbReference type="GO" id="GO:0032259">
    <property type="term" value="P:methylation"/>
    <property type="evidence" value="ECO:0007669"/>
    <property type="project" value="UniProtKB-KW"/>
</dbReference>